<evidence type="ECO:0000256" key="3">
    <source>
        <dbReference type="ARBA" id="ARBA00023125"/>
    </source>
</evidence>
<dbReference type="GO" id="GO:0030983">
    <property type="term" value="F:mismatched DNA binding"/>
    <property type="evidence" value="ECO:0007669"/>
    <property type="project" value="InterPro"/>
</dbReference>
<dbReference type="RefSeq" id="WP_090974142.1">
    <property type="nucleotide sequence ID" value="NZ_FOLL01000013.1"/>
</dbReference>
<feature type="transmembrane region" description="Helical" evidence="4">
    <location>
        <begin position="55"/>
        <end position="73"/>
    </location>
</feature>
<keyword evidence="2" id="KW-0067">ATP-binding</keyword>
<name>A0A1I1K2E2_9SPHI</name>
<dbReference type="OrthoDB" id="1097361at2"/>
<evidence type="ECO:0000313" key="6">
    <source>
        <dbReference type="EMBL" id="SFC51780.1"/>
    </source>
</evidence>
<accession>A0A1I1K2E2</accession>
<gene>
    <name evidence="6" type="ORF">SAMN05421747_11341</name>
</gene>
<feature type="transmembrane region" description="Helical" evidence="4">
    <location>
        <begin position="31"/>
        <end position="49"/>
    </location>
</feature>
<dbReference type="InterPro" id="IPR000432">
    <property type="entry name" value="DNA_mismatch_repair_MutS_C"/>
</dbReference>
<dbReference type="EMBL" id="FOLL01000013">
    <property type="protein sequence ID" value="SFC51780.1"/>
    <property type="molecule type" value="Genomic_DNA"/>
</dbReference>
<keyword evidence="7" id="KW-1185">Reference proteome</keyword>
<proteinExistence type="predicted"/>
<sequence length="602" mass="66633">MAESIFDTYRRHVAETGTRLAVVRRAINRHALLRLGVIVLGGITLFRAVQAEHVWVVMVAFFFVVVCFMGLVWRQSKLDAKRRALQDFLAVNENEMTMQAGGPNRYSDGQIYRDRRHPYSGDLDVFGESSLFALMNRCATPQANRILAGWLSAPADKETIIMRQQVVRELSADTGWHQQLQATLWFNLEVQADFREQFVRFLNNRQVLFGNRYARLYVKAAPWITGACIATAVFVPSFSAVVVAVAIIHLLTAMAFGGKINRAAAHVSRAGRLLEAFSAAFALVESRDWQSHMGKKLVSTLGKGGGSKAVSSALQDLASLIDRLDYRLNMLVGAVLNMVALWDFRQVFALADWRERHGEDILNAFDVVAEAEALGSLAALSRNHPGWAFPEITEQSEPFVEAQSLAHPLIPAGKAVANDYAMVNHRIALITGSNMAGKSTFLRTVGSNAVLAYCGAPVCAERMQLRVFHLVTYMRIADSLSESTSTFKAELDRIQLVLDSVKHQSDALFLVDEMLRGTNSMDKYLGSKAIIKQLIADGGVGMVATHDLQLAKLAEEYPGIIANYHFDIQVTDGEMVFDYTIKPGECTIFNASLLLKRIGITV</sequence>
<reference evidence="6 7" key="1">
    <citation type="submission" date="2016-10" db="EMBL/GenBank/DDBJ databases">
        <authorList>
            <person name="de Groot N.N."/>
        </authorList>
    </citation>
    <scope>NUCLEOTIDE SEQUENCE [LARGE SCALE GENOMIC DNA]</scope>
    <source>
        <strain evidence="6 7">DSM 22900</strain>
    </source>
</reference>
<dbReference type="GO" id="GO:0005524">
    <property type="term" value="F:ATP binding"/>
    <property type="evidence" value="ECO:0007669"/>
    <property type="project" value="UniProtKB-KW"/>
</dbReference>
<evidence type="ECO:0000256" key="4">
    <source>
        <dbReference type="SAM" id="Phobius"/>
    </source>
</evidence>
<evidence type="ECO:0000259" key="5">
    <source>
        <dbReference type="SMART" id="SM00534"/>
    </source>
</evidence>
<dbReference type="SMART" id="SM00534">
    <property type="entry name" value="MUTSac"/>
    <property type="match status" value="1"/>
</dbReference>
<dbReference type="GO" id="GO:0140664">
    <property type="term" value="F:ATP-dependent DNA damage sensor activity"/>
    <property type="evidence" value="ECO:0007669"/>
    <property type="project" value="InterPro"/>
</dbReference>
<keyword evidence="4" id="KW-0812">Transmembrane</keyword>
<keyword evidence="4" id="KW-0472">Membrane</keyword>
<dbReference type="Gene3D" id="1.10.1420.10">
    <property type="match status" value="1"/>
</dbReference>
<dbReference type="SUPFAM" id="SSF48334">
    <property type="entry name" value="DNA repair protein MutS, domain III"/>
    <property type="match status" value="1"/>
</dbReference>
<dbReference type="Proteomes" id="UP000199577">
    <property type="component" value="Unassembled WGS sequence"/>
</dbReference>
<dbReference type="Gene3D" id="3.40.50.300">
    <property type="entry name" value="P-loop containing nucleotide triphosphate hydrolases"/>
    <property type="match status" value="1"/>
</dbReference>
<dbReference type="AlphaFoldDB" id="A0A1I1K2E2"/>
<keyword evidence="3" id="KW-0238">DNA-binding</keyword>
<evidence type="ECO:0000313" key="7">
    <source>
        <dbReference type="Proteomes" id="UP000199577"/>
    </source>
</evidence>
<dbReference type="Pfam" id="PF00488">
    <property type="entry name" value="MutS_V"/>
    <property type="match status" value="1"/>
</dbReference>
<dbReference type="GO" id="GO:0006298">
    <property type="term" value="P:mismatch repair"/>
    <property type="evidence" value="ECO:0007669"/>
    <property type="project" value="InterPro"/>
</dbReference>
<dbReference type="PANTHER" id="PTHR11361">
    <property type="entry name" value="DNA MISMATCH REPAIR PROTEIN MUTS FAMILY MEMBER"/>
    <property type="match status" value="1"/>
</dbReference>
<dbReference type="STRING" id="623281.SAMN05421747_11341"/>
<protein>
    <submittedName>
        <fullName evidence="6">MutS domain III</fullName>
    </submittedName>
</protein>
<dbReference type="SUPFAM" id="SSF52540">
    <property type="entry name" value="P-loop containing nucleoside triphosphate hydrolases"/>
    <property type="match status" value="1"/>
</dbReference>
<keyword evidence="1" id="KW-0547">Nucleotide-binding</keyword>
<dbReference type="InterPro" id="IPR036187">
    <property type="entry name" value="DNA_mismatch_repair_MutS_sf"/>
</dbReference>
<evidence type="ECO:0000256" key="2">
    <source>
        <dbReference type="ARBA" id="ARBA00022840"/>
    </source>
</evidence>
<dbReference type="PANTHER" id="PTHR11361:SF99">
    <property type="entry name" value="DNA MISMATCH REPAIR PROTEIN"/>
    <property type="match status" value="1"/>
</dbReference>
<dbReference type="Pfam" id="PF05192">
    <property type="entry name" value="MutS_III"/>
    <property type="match status" value="1"/>
</dbReference>
<evidence type="ECO:0000256" key="1">
    <source>
        <dbReference type="ARBA" id="ARBA00022741"/>
    </source>
</evidence>
<organism evidence="6 7">
    <name type="scientific">Parapedobacter composti</name>
    <dbReference type="NCBI Taxonomy" id="623281"/>
    <lineage>
        <taxon>Bacteria</taxon>
        <taxon>Pseudomonadati</taxon>
        <taxon>Bacteroidota</taxon>
        <taxon>Sphingobacteriia</taxon>
        <taxon>Sphingobacteriales</taxon>
        <taxon>Sphingobacteriaceae</taxon>
        <taxon>Parapedobacter</taxon>
    </lineage>
</organism>
<keyword evidence="4" id="KW-1133">Transmembrane helix</keyword>
<feature type="domain" description="DNA mismatch repair proteins mutS family" evidence="5">
    <location>
        <begin position="425"/>
        <end position="596"/>
    </location>
</feature>
<dbReference type="InterPro" id="IPR027417">
    <property type="entry name" value="P-loop_NTPase"/>
</dbReference>
<dbReference type="InterPro" id="IPR007696">
    <property type="entry name" value="DNA_mismatch_repair_MutS_core"/>
</dbReference>
<dbReference type="InterPro" id="IPR045076">
    <property type="entry name" value="MutS"/>
</dbReference>
<dbReference type="GO" id="GO:0005829">
    <property type="term" value="C:cytosol"/>
    <property type="evidence" value="ECO:0007669"/>
    <property type="project" value="TreeGrafter"/>
</dbReference>